<gene>
    <name evidence="1" type="ORF">K488DRAFT_87154</name>
</gene>
<comment type="caution">
    <text evidence="1">The sequence shown here is derived from an EMBL/GenBank/DDBJ whole genome shotgun (WGS) entry which is preliminary data.</text>
</comment>
<accession>A0ACB8QHD9</accession>
<sequence>MGRLTKIKGDRIKVSTPASEHRSKDRTFSHKNKRTKKQEADKGRGSFQDHLHALGGNGKDVELSKGRQDEISVQGGGSEDPALSKDVSKFLSGLGLNASQHKMSLENHDRKRKLNFGAPKKVKSHEKMKYAQKANGEKAKDGRNSETGKQTGLEMKQNRLQRKSNPSESRASPGRPSVIPPPISPLASAKNDKMLFPPTADWYNLIPPLPASTSPVQAPSATQIASMTTTASGLHAAELSHFSSAPNSALVSSSSEQAFLKNILASGTLSDRLSALTLMVQSSPLHNTRALEVLKGMVEKGRGNGRQNEGDKGKGKGPGGGRDERLKAARAIVDWWVGGGAPKRKLKWAFPSVNTRYSQADLRYLRDQSFLHPEVTKRHLLVWYFEDWLKKYFFSFLQILEALSLDTLPYVRMQVLSFIFTLLRECPEQEHNLLRLMVNKLGDTEKSVCSRASHYLLRLLQAFPDMKAIVVRETTALVMRPAALTVAGASSLTQSAVPRPNTHIKFVDDGDNKDKGKGKKLEAPRPPSRSIWNVHARYYAAITFNQIVLSSSPSDRAAARALMDVYFQIFRDVVGERSQPNEEDDDKMEKIQLTGKGINKGRDAFNGPESKKKGRTVREIQGAAGFAEVQDENSRLVSAILTGVNRAMPFAKFDGGDVEFERHMDTLFLISHTSTFNITLQALTLIHHIVASLPTASSSGKPATAVPARYYRTLYATLLDPRLFTSNKQAMYLNLLYKSLKSDPDTDRVKAFLKRFLQVLVGGFGGNEFVAGGLWLLGELFKNVTALQLTLSRLPKEAKSESDAYDPRKRDPQHARASSSPLWELTPLLHHAHPTVSLLARQLLIRQPLTSSPDLSLHTLMHFLDRFVYKNPKKLKPKGSSAMQPVSASEGDGVRKLKGDLQEKPVNEESWWKRSEANVPVDQLFFHRYFSQRHEKEKAKAEKVGKRKGKTDASAPDSEADFDDNDIPGDLGTDDSDAEEAEIWKAMKASMPVVEGDDLLSDVDDEPNLPSDPGDDSEEDGASADGSVGDYEESVDEDTDHNDQAKSTQRHNVEDEEGFSLAEDSDADDLVNLDTDNSDGLIEWDGSDSSHDDFNGIDEGPVRTSKKRKHDEERTKRKKLRSLPTFASYDDYAKLIEDAPEDDI</sequence>
<proteinExistence type="predicted"/>
<organism evidence="1 2">
    <name type="scientific">Vararia minispora EC-137</name>
    <dbReference type="NCBI Taxonomy" id="1314806"/>
    <lineage>
        <taxon>Eukaryota</taxon>
        <taxon>Fungi</taxon>
        <taxon>Dikarya</taxon>
        <taxon>Basidiomycota</taxon>
        <taxon>Agaricomycotina</taxon>
        <taxon>Agaricomycetes</taxon>
        <taxon>Russulales</taxon>
        <taxon>Lachnocladiaceae</taxon>
        <taxon>Vararia</taxon>
    </lineage>
</organism>
<protein>
    <submittedName>
        <fullName evidence="1">CBF-domain-containing protein</fullName>
    </submittedName>
</protein>
<evidence type="ECO:0000313" key="1">
    <source>
        <dbReference type="EMBL" id="KAI0031095.1"/>
    </source>
</evidence>
<name>A0ACB8QHD9_9AGAM</name>
<evidence type="ECO:0000313" key="2">
    <source>
        <dbReference type="Proteomes" id="UP000814128"/>
    </source>
</evidence>
<reference evidence="1" key="1">
    <citation type="submission" date="2021-02" db="EMBL/GenBank/DDBJ databases">
        <authorList>
            <consortium name="DOE Joint Genome Institute"/>
            <person name="Ahrendt S."/>
            <person name="Looney B.P."/>
            <person name="Miyauchi S."/>
            <person name="Morin E."/>
            <person name="Drula E."/>
            <person name="Courty P.E."/>
            <person name="Chicoki N."/>
            <person name="Fauchery L."/>
            <person name="Kohler A."/>
            <person name="Kuo A."/>
            <person name="Labutti K."/>
            <person name="Pangilinan J."/>
            <person name="Lipzen A."/>
            <person name="Riley R."/>
            <person name="Andreopoulos W."/>
            <person name="He G."/>
            <person name="Johnson J."/>
            <person name="Barry K.W."/>
            <person name="Grigoriev I.V."/>
            <person name="Nagy L."/>
            <person name="Hibbett D."/>
            <person name="Henrissat B."/>
            <person name="Matheny P.B."/>
            <person name="Labbe J."/>
            <person name="Martin F."/>
        </authorList>
    </citation>
    <scope>NUCLEOTIDE SEQUENCE</scope>
    <source>
        <strain evidence="1">EC-137</strain>
    </source>
</reference>
<reference evidence="1" key="2">
    <citation type="journal article" date="2022" name="New Phytol.">
        <title>Evolutionary transition to the ectomycorrhizal habit in the genomes of a hyperdiverse lineage of mushroom-forming fungi.</title>
        <authorList>
            <person name="Looney B."/>
            <person name="Miyauchi S."/>
            <person name="Morin E."/>
            <person name="Drula E."/>
            <person name="Courty P.E."/>
            <person name="Kohler A."/>
            <person name="Kuo A."/>
            <person name="LaButti K."/>
            <person name="Pangilinan J."/>
            <person name="Lipzen A."/>
            <person name="Riley R."/>
            <person name="Andreopoulos W."/>
            <person name="He G."/>
            <person name="Johnson J."/>
            <person name="Nolan M."/>
            <person name="Tritt A."/>
            <person name="Barry K.W."/>
            <person name="Grigoriev I.V."/>
            <person name="Nagy L.G."/>
            <person name="Hibbett D."/>
            <person name="Henrissat B."/>
            <person name="Matheny P.B."/>
            <person name="Labbe J."/>
            <person name="Martin F.M."/>
        </authorList>
    </citation>
    <scope>NUCLEOTIDE SEQUENCE</scope>
    <source>
        <strain evidence="1">EC-137</strain>
    </source>
</reference>
<dbReference type="Proteomes" id="UP000814128">
    <property type="component" value="Unassembled WGS sequence"/>
</dbReference>
<dbReference type="EMBL" id="MU273593">
    <property type="protein sequence ID" value="KAI0031095.1"/>
    <property type="molecule type" value="Genomic_DNA"/>
</dbReference>
<keyword evidence="2" id="KW-1185">Reference proteome</keyword>